<dbReference type="SUPFAM" id="SSF52540">
    <property type="entry name" value="P-loop containing nucleoside triphosphate hydrolases"/>
    <property type="match status" value="1"/>
</dbReference>
<organism evidence="1 2">
    <name type="scientific">Bordetella genomosp. 11</name>
    <dbReference type="NCBI Taxonomy" id="1416808"/>
    <lineage>
        <taxon>Bacteria</taxon>
        <taxon>Pseudomonadati</taxon>
        <taxon>Pseudomonadota</taxon>
        <taxon>Betaproteobacteria</taxon>
        <taxon>Burkholderiales</taxon>
        <taxon>Alcaligenaceae</taxon>
        <taxon>Bordetella</taxon>
    </lineage>
</organism>
<evidence type="ECO:0000313" key="1">
    <source>
        <dbReference type="EMBL" id="OZI66805.1"/>
    </source>
</evidence>
<dbReference type="OrthoDB" id="9791543at2"/>
<dbReference type="Gene3D" id="3.40.50.300">
    <property type="entry name" value="P-loop containing nucleotide triphosphate hydrolases"/>
    <property type="match status" value="1"/>
</dbReference>
<reference evidence="2" key="1">
    <citation type="submission" date="2017-05" db="EMBL/GenBank/DDBJ databases">
        <title>Complete and WGS of Bordetella genogroups.</title>
        <authorList>
            <person name="Spilker T."/>
            <person name="Lipuma J."/>
        </authorList>
    </citation>
    <scope>NUCLEOTIDE SEQUENCE [LARGE SCALE GENOMIC DNA]</scope>
    <source>
        <strain evidence="2">AU8856</strain>
    </source>
</reference>
<dbReference type="Pfam" id="PF13671">
    <property type="entry name" value="AAA_33"/>
    <property type="match status" value="1"/>
</dbReference>
<evidence type="ECO:0000313" key="2">
    <source>
        <dbReference type="Proteomes" id="UP000215767"/>
    </source>
</evidence>
<dbReference type="AlphaFoldDB" id="A0A261UYQ7"/>
<gene>
    <name evidence="1" type="ORF">CAL28_03525</name>
</gene>
<protein>
    <submittedName>
        <fullName evidence="1">Uncharacterized protein</fullName>
    </submittedName>
</protein>
<dbReference type="PANTHER" id="PTHR39206">
    <property type="entry name" value="SLL8004 PROTEIN"/>
    <property type="match status" value="1"/>
</dbReference>
<dbReference type="InterPro" id="IPR027417">
    <property type="entry name" value="P-loop_NTPase"/>
</dbReference>
<comment type="caution">
    <text evidence="1">The sequence shown here is derived from an EMBL/GenBank/DDBJ whole genome shotgun (WGS) entry which is preliminary data.</text>
</comment>
<proteinExistence type="predicted"/>
<dbReference type="PANTHER" id="PTHR39206:SF1">
    <property type="entry name" value="SLL8004 PROTEIN"/>
    <property type="match status" value="1"/>
</dbReference>
<dbReference type="RefSeq" id="WP_094840004.1">
    <property type="nucleotide sequence ID" value="NZ_NEVS01000001.1"/>
</dbReference>
<keyword evidence="2" id="KW-1185">Reference proteome</keyword>
<dbReference type="EMBL" id="NEVS01000001">
    <property type="protein sequence ID" value="OZI66805.1"/>
    <property type="molecule type" value="Genomic_DNA"/>
</dbReference>
<dbReference type="Proteomes" id="UP000215767">
    <property type="component" value="Unassembled WGS sequence"/>
</dbReference>
<accession>A0A261UYQ7</accession>
<sequence>MSRPVVYVLAGVNGAGKSSIGGHLLTQAGMTWFNPDTFARELARHHGYAVEDANAAAWNEGVRRLERAVSSGKSFAFETTLGGRTIVRKLIAAAATHDILVWFCGLRDAEQHIARVRLRVAQGGHDIPEGRIRQRCRTSLLNLLALMPRLAQLRVYDNSLDVAVGQAIPEPRLVLWMDDGRRIFPATHREASTTPDWAKPLVEAAFADAP</sequence>
<name>A0A261UYQ7_9BORD</name>